<dbReference type="PROSITE" id="PS51779">
    <property type="entry name" value="POTRA"/>
    <property type="match status" value="1"/>
</dbReference>
<keyword evidence="10" id="KW-1185">Reference proteome</keyword>
<evidence type="ECO:0000256" key="6">
    <source>
        <dbReference type="ARBA" id="ARBA00023136"/>
    </source>
</evidence>
<dbReference type="OrthoDB" id="1953902at2"/>
<sequence>MMTEAEYHSPSKAMTLLVVLFAGVLALFAVSLIMTDFYKLKTVIYTPNPYMTEEILLEQMGIRKENNIVFLMSEHILEQQLLTHPFIEQAEVTKILPGGLDVKLIYRTPFFSIYNSGFYILLDESLRVLGVDPSEPEAVGVSGFRFREFKIGQKIKVENQQILERTVDLVILMKKSHLAFSNVIEYKDDSVFVQTQDGIRGSFGEVENVERRFNDFVVIYESLKEKGTTTGLIDVSTEGLPTFKPFDQ</sequence>
<organism evidence="9 10">
    <name type="scientific">Acidaminobacter hydrogenoformans DSM 2784</name>
    <dbReference type="NCBI Taxonomy" id="1120920"/>
    <lineage>
        <taxon>Bacteria</taxon>
        <taxon>Bacillati</taxon>
        <taxon>Bacillota</taxon>
        <taxon>Clostridia</taxon>
        <taxon>Peptostreptococcales</taxon>
        <taxon>Acidaminobacteraceae</taxon>
        <taxon>Acidaminobacter</taxon>
    </lineage>
</organism>
<keyword evidence="5" id="KW-1133">Transmembrane helix</keyword>
<evidence type="ECO:0000256" key="7">
    <source>
        <dbReference type="ARBA" id="ARBA00023306"/>
    </source>
</evidence>
<evidence type="ECO:0000256" key="1">
    <source>
        <dbReference type="ARBA" id="ARBA00004370"/>
    </source>
</evidence>
<evidence type="ECO:0000256" key="2">
    <source>
        <dbReference type="ARBA" id="ARBA00022475"/>
    </source>
</evidence>
<dbReference type="InterPro" id="IPR013685">
    <property type="entry name" value="POTRA_FtsQ_type"/>
</dbReference>
<dbReference type="PANTHER" id="PTHR37820:SF1">
    <property type="entry name" value="CELL DIVISION PROTEIN FTSQ"/>
    <property type="match status" value="1"/>
</dbReference>
<dbReference type="RefSeq" id="WP_092589327.1">
    <property type="nucleotide sequence ID" value="NZ_FMWL01000002.1"/>
</dbReference>
<name>A0A1G5RTI2_9FIRM</name>
<dbReference type="PANTHER" id="PTHR37820">
    <property type="entry name" value="CELL DIVISION PROTEIN DIVIB"/>
    <property type="match status" value="1"/>
</dbReference>
<evidence type="ECO:0000256" key="4">
    <source>
        <dbReference type="ARBA" id="ARBA00022692"/>
    </source>
</evidence>
<reference evidence="9 10" key="1">
    <citation type="submission" date="2016-10" db="EMBL/GenBank/DDBJ databases">
        <authorList>
            <person name="de Groot N.N."/>
        </authorList>
    </citation>
    <scope>NUCLEOTIDE SEQUENCE [LARGE SCALE GENOMIC DNA]</scope>
    <source>
        <strain evidence="9 10">DSM 2784</strain>
    </source>
</reference>
<evidence type="ECO:0000259" key="8">
    <source>
        <dbReference type="PROSITE" id="PS51779"/>
    </source>
</evidence>
<dbReference type="AlphaFoldDB" id="A0A1G5RTI2"/>
<evidence type="ECO:0000313" key="10">
    <source>
        <dbReference type="Proteomes" id="UP000199208"/>
    </source>
</evidence>
<dbReference type="EMBL" id="FMWL01000002">
    <property type="protein sequence ID" value="SCZ77020.1"/>
    <property type="molecule type" value="Genomic_DNA"/>
</dbReference>
<evidence type="ECO:0000256" key="3">
    <source>
        <dbReference type="ARBA" id="ARBA00022618"/>
    </source>
</evidence>
<keyword evidence="7" id="KW-0131">Cell cycle</keyword>
<comment type="subcellular location">
    <subcellularLocation>
        <location evidence="1">Membrane</location>
    </subcellularLocation>
</comment>
<protein>
    <submittedName>
        <fullName evidence="9">Cell division septal protein FtsQ</fullName>
    </submittedName>
</protein>
<proteinExistence type="predicted"/>
<dbReference type="STRING" id="1120920.SAMN03080599_00523"/>
<keyword evidence="2" id="KW-1003">Cell membrane</keyword>
<evidence type="ECO:0000313" key="9">
    <source>
        <dbReference type="EMBL" id="SCZ77020.1"/>
    </source>
</evidence>
<dbReference type="GO" id="GO:0005886">
    <property type="term" value="C:plasma membrane"/>
    <property type="evidence" value="ECO:0007669"/>
    <property type="project" value="TreeGrafter"/>
</dbReference>
<keyword evidence="4" id="KW-0812">Transmembrane</keyword>
<evidence type="ECO:0000256" key="5">
    <source>
        <dbReference type="ARBA" id="ARBA00022989"/>
    </source>
</evidence>
<feature type="domain" description="POTRA" evidence="8">
    <location>
        <begin position="38"/>
        <end position="107"/>
    </location>
</feature>
<dbReference type="Pfam" id="PF08478">
    <property type="entry name" value="POTRA_1"/>
    <property type="match status" value="1"/>
</dbReference>
<dbReference type="GO" id="GO:0051301">
    <property type="term" value="P:cell division"/>
    <property type="evidence" value="ECO:0007669"/>
    <property type="project" value="UniProtKB-KW"/>
</dbReference>
<accession>A0A1G5RTI2</accession>
<dbReference type="Proteomes" id="UP000199208">
    <property type="component" value="Unassembled WGS sequence"/>
</dbReference>
<dbReference type="InterPro" id="IPR034746">
    <property type="entry name" value="POTRA"/>
</dbReference>
<gene>
    <name evidence="9" type="ORF">SAMN03080599_00523</name>
</gene>
<dbReference type="InterPro" id="IPR050487">
    <property type="entry name" value="FtsQ_DivIB"/>
</dbReference>
<keyword evidence="6" id="KW-0472">Membrane</keyword>
<keyword evidence="3 9" id="KW-0132">Cell division</keyword>